<dbReference type="NCBIfam" id="TIGR00661">
    <property type="entry name" value="MJ1255"/>
    <property type="match status" value="1"/>
</dbReference>
<organism evidence="1 2">
    <name type="scientific">Saccharobesus litoralis</name>
    <dbReference type="NCBI Taxonomy" id="2172099"/>
    <lineage>
        <taxon>Bacteria</taxon>
        <taxon>Pseudomonadati</taxon>
        <taxon>Pseudomonadota</taxon>
        <taxon>Gammaproteobacteria</taxon>
        <taxon>Alteromonadales</taxon>
        <taxon>Alteromonadaceae</taxon>
        <taxon>Saccharobesus</taxon>
    </lineage>
</organism>
<evidence type="ECO:0000313" key="1">
    <source>
        <dbReference type="EMBL" id="AWB66560.1"/>
    </source>
</evidence>
<dbReference type="RefSeq" id="WP_108602623.1">
    <property type="nucleotide sequence ID" value="NZ_CP026604.1"/>
</dbReference>
<dbReference type="GO" id="GO:0016740">
    <property type="term" value="F:transferase activity"/>
    <property type="evidence" value="ECO:0007669"/>
    <property type="project" value="UniProtKB-KW"/>
</dbReference>
<evidence type="ECO:0000313" key="2">
    <source>
        <dbReference type="Proteomes" id="UP000244441"/>
    </source>
</evidence>
<gene>
    <name evidence="1" type="ORF">C2869_09005</name>
</gene>
<name>A0A2S0VR53_9ALTE</name>
<dbReference type="Gene3D" id="3.40.50.2000">
    <property type="entry name" value="Glycogen Phosphorylase B"/>
    <property type="match status" value="1"/>
</dbReference>
<keyword evidence="2" id="KW-1185">Reference proteome</keyword>
<proteinExistence type="predicted"/>
<sequence>MKILYGVQGTGNGHISRARIMAKQFSTMDADVDYLFSGRPPEKYFDMQVFGDYRTRTGISFISANGKVKHLETLRQLKLNQFVQDVKSLDVSSYDLIINDFEPISAWAAKRQKVPCMSVSHQASFLRPIPSKGMSLVDKAILRHFAPSDIQLGVHWYHFGYNIIPPFIEPMAESELLNSSSRRILVYLPFESLEFVTSILTGLSDYEFCCYHPDAEHLELDNIIFKPLSRETFKYDLATAKAVIANAGFELSSECITYGKQLLLKPLSGQFEQSSNAHTLALLGLADVIDDLDMDAIESWLQKSYSGKVRFPSNPQPFAEWILKGEWDNIQPLKDKLWSQVDFPQAVSDHLARIKAA</sequence>
<reference evidence="1 2" key="1">
    <citation type="submission" date="2018-01" db="EMBL/GenBank/DDBJ databases">
        <title>Genome sequence of a Cantenovulum-like bacteria.</title>
        <authorList>
            <person name="Tan W.R."/>
            <person name="Lau N.-S."/>
            <person name="Go F."/>
            <person name="Amirul A.-A.A."/>
        </authorList>
    </citation>
    <scope>NUCLEOTIDE SEQUENCE [LARGE SCALE GENOMIC DNA]</scope>
    <source>
        <strain evidence="1 2">CCB-QB4</strain>
    </source>
</reference>
<dbReference type="Proteomes" id="UP000244441">
    <property type="component" value="Chromosome"/>
</dbReference>
<dbReference type="AlphaFoldDB" id="A0A2S0VR53"/>
<dbReference type="EMBL" id="CP026604">
    <property type="protein sequence ID" value="AWB66560.1"/>
    <property type="molecule type" value="Genomic_DNA"/>
</dbReference>
<protein>
    <submittedName>
        <fullName evidence="1">Glycosyltransferase</fullName>
    </submittedName>
</protein>
<dbReference type="SUPFAM" id="SSF53756">
    <property type="entry name" value="UDP-Glycosyltransferase/glycogen phosphorylase"/>
    <property type="match status" value="1"/>
</dbReference>
<accession>A0A2S0VR53</accession>
<keyword evidence="1" id="KW-0808">Transferase</keyword>
<dbReference type="Pfam" id="PF13528">
    <property type="entry name" value="Glyco_trans_1_3"/>
    <property type="match status" value="1"/>
</dbReference>
<dbReference type="InterPro" id="IPR005262">
    <property type="entry name" value="MJ1255-like"/>
</dbReference>
<dbReference type="OrthoDB" id="9793805at2"/>
<dbReference type="KEGG" id="cate:C2869_09005"/>